<feature type="transmembrane region" description="Helical" evidence="1">
    <location>
        <begin position="147"/>
        <end position="167"/>
    </location>
</feature>
<dbReference type="EMBL" id="BAABJP010000015">
    <property type="protein sequence ID" value="GAA5157141.1"/>
    <property type="molecule type" value="Genomic_DNA"/>
</dbReference>
<name>A0ABP9Q661_9PSEU</name>
<dbReference type="RefSeq" id="WP_185059396.1">
    <property type="nucleotide sequence ID" value="NZ_BAABJP010000015.1"/>
</dbReference>
<protein>
    <submittedName>
        <fullName evidence="2">CbtA family protein</fullName>
    </submittedName>
</protein>
<organism evidence="2 3">
    <name type="scientific">Pseudonocardia eucalypti</name>
    <dbReference type="NCBI Taxonomy" id="648755"/>
    <lineage>
        <taxon>Bacteria</taxon>
        <taxon>Bacillati</taxon>
        <taxon>Actinomycetota</taxon>
        <taxon>Actinomycetes</taxon>
        <taxon>Pseudonocardiales</taxon>
        <taxon>Pseudonocardiaceae</taxon>
        <taxon>Pseudonocardia</taxon>
    </lineage>
</organism>
<accession>A0ABP9Q661</accession>
<feature type="transmembrane region" description="Helical" evidence="1">
    <location>
        <begin position="179"/>
        <end position="201"/>
    </location>
</feature>
<keyword evidence="1" id="KW-0472">Membrane</keyword>
<feature type="transmembrane region" description="Helical" evidence="1">
    <location>
        <begin position="73"/>
        <end position="97"/>
    </location>
</feature>
<evidence type="ECO:0000313" key="2">
    <source>
        <dbReference type="EMBL" id="GAA5157141.1"/>
    </source>
</evidence>
<dbReference type="Proteomes" id="UP001428817">
    <property type="component" value="Unassembled WGS sequence"/>
</dbReference>
<dbReference type="Pfam" id="PF09490">
    <property type="entry name" value="CbtA"/>
    <property type="match status" value="1"/>
</dbReference>
<feature type="transmembrane region" description="Helical" evidence="1">
    <location>
        <begin position="109"/>
        <end position="127"/>
    </location>
</feature>
<keyword evidence="1" id="KW-1133">Transmembrane helix</keyword>
<proteinExistence type="predicted"/>
<sequence>MLKSLVLRGAGAGALAGLITFLYARIFAEPLVQASIDYEGARSEALHAIAMAAGHHPEAEEGEVFSRAFQMNVGLGVGLILFGVAVGVFYAVAYGLAWGRVGRWQPKTLALLVALGGFVTLFLVPFLKYPTNPPAVGHHETISARTGLYLIMVLGAVAFALVSIWLGRRLAERLGNWNAGVVGVACFVVLCGLLMAVLPALGHLPANVEVYGNLATETPQPVRDAQGALVLPGFDADLLYNFRLQAVLGSALLWTVLALAFAPLAERVLRTDDRAVTTASS</sequence>
<keyword evidence="3" id="KW-1185">Reference proteome</keyword>
<evidence type="ECO:0000256" key="1">
    <source>
        <dbReference type="SAM" id="Phobius"/>
    </source>
</evidence>
<keyword evidence="1" id="KW-0812">Transmembrane</keyword>
<reference evidence="3" key="1">
    <citation type="journal article" date="2019" name="Int. J. Syst. Evol. Microbiol.">
        <title>The Global Catalogue of Microorganisms (GCM) 10K type strain sequencing project: providing services to taxonomists for standard genome sequencing and annotation.</title>
        <authorList>
            <consortium name="The Broad Institute Genomics Platform"/>
            <consortium name="The Broad Institute Genome Sequencing Center for Infectious Disease"/>
            <person name="Wu L."/>
            <person name="Ma J."/>
        </authorList>
    </citation>
    <scope>NUCLEOTIDE SEQUENCE [LARGE SCALE GENOMIC DNA]</scope>
    <source>
        <strain evidence="3">JCM 18303</strain>
    </source>
</reference>
<gene>
    <name evidence="2" type="ORF">GCM10023321_34880</name>
</gene>
<feature type="transmembrane region" description="Helical" evidence="1">
    <location>
        <begin position="242"/>
        <end position="264"/>
    </location>
</feature>
<evidence type="ECO:0000313" key="3">
    <source>
        <dbReference type="Proteomes" id="UP001428817"/>
    </source>
</evidence>
<dbReference type="InterPro" id="IPR012666">
    <property type="entry name" value="CbtA_put"/>
</dbReference>
<comment type="caution">
    <text evidence="2">The sequence shown here is derived from an EMBL/GenBank/DDBJ whole genome shotgun (WGS) entry which is preliminary data.</text>
</comment>